<comment type="similarity">
    <text evidence="2">Belongs to the snRNP Sm proteins family.</text>
</comment>
<name>A0A2K1R122_9PEZI</name>
<evidence type="ECO:0000256" key="4">
    <source>
        <dbReference type="ARBA" id="ARBA00022728"/>
    </source>
</evidence>
<dbReference type="PANTHER" id="PTHR23338">
    <property type="entry name" value="SMALL NUCLEAR RIBONUCLEOPROTEIN SM"/>
    <property type="match status" value="1"/>
</dbReference>
<dbReference type="PROSITE" id="PS52002">
    <property type="entry name" value="SM"/>
    <property type="match status" value="1"/>
</dbReference>
<evidence type="ECO:0000256" key="1">
    <source>
        <dbReference type="ARBA" id="ARBA00004123"/>
    </source>
</evidence>
<evidence type="ECO:0000259" key="11">
    <source>
        <dbReference type="PROSITE" id="PS52002"/>
    </source>
</evidence>
<accession>A0A2K1R122</accession>
<proteinExistence type="inferred from homology"/>
<dbReference type="AlphaFoldDB" id="A0A2K1R122"/>
<dbReference type="GO" id="GO:0003723">
    <property type="term" value="F:RNA binding"/>
    <property type="evidence" value="ECO:0007669"/>
    <property type="project" value="UniProtKB-KW"/>
</dbReference>
<keyword evidence="6" id="KW-0694">RNA-binding</keyword>
<keyword evidence="4" id="KW-0747">Spliceosome</keyword>
<keyword evidence="3" id="KW-0507">mRNA processing</keyword>
<evidence type="ECO:0000256" key="8">
    <source>
        <dbReference type="ARBA" id="ARBA00023242"/>
    </source>
</evidence>
<dbReference type="EMBL" id="NKHZ01000015">
    <property type="protein sequence ID" value="PNS20999.1"/>
    <property type="molecule type" value="Genomic_DNA"/>
</dbReference>
<dbReference type="Pfam" id="PF23276">
    <property type="entry name" value="TPR_24"/>
    <property type="match status" value="1"/>
</dbReference>
<evidence type="ECO:0000256" key="7">
    <source>
        <dbReference type="ARBA" id="ARBA00023187"/>
    </source>
</evidence>
<reference evidence="12 13" key="1">
    <citation type="submission" date="2017-06" db="EMBL/GenBank/DDBJ databases">
        <title>Draft genome sequence of a variant of Elsinoe murrayae.</title>
        <authorList>
            <person name="Cheng Q."/>
        </authorList>
    </citation>
    <scope>NUCLEOTIDE SEQUENCE [LARGE SCALE GENOMIC DNA]</scope>
    <source>
        <strain evidence="12 13">CQ-2017a</strain>
    </source>
</reference>
<dbReference type="STRING" id="2082308.A0A2K1R122"/>
<keyword evidence="8" id="KW-0539">Nucleus</keyword>
<dbReference type="CDD" id="cd01723">
    <property type="entry name" value="LSm4"/>
    <property type="match status" value="1"/>
</dbReference>
<dbReference type="FunFam" id="2.30.30.100:FF:000024">
    <property type="entry name" value="U6 snRNA-associated Sm-like protein LSm4"/>
    <property type="match status" value="1"/>
</dbReference>
<dbReference type="InterPro" id="IPR001163">
    <property type="entry name" value="Sm_dom_euk/arc"/>
</dbReference>
<dbReference type="GO" id="GO:0005681">
    <property type="term" value="C:spliceosomal complex"/>
    <property type="evidence" value="ECO:0007669"/>
    <property type="project" value="UniProtKB-KW"/>
</dbReference>
<dbReference type="InterPro" id="IPR034101">
    <property type="entry name" value="Lsm4"/>
</dbReference>
<dbReference type="OrthoDB" id="747253at2759"/>
<dbReference type="InParanoid" id="A0A2K1R122"/>
<dbReference type="Pfam" id="PF01423">
    <property type="entry name" value="LSM"/>
    <property type="match status" value="1"/>
</dbReference>
<keyword evidence="9" id="KW-0687">Ribonucleoprotein</keyword>
<feature type="domain" description="Sm" evidence="11">
    <location>
        <begin position="2"/>
        <end position="75"/>
    </location>
</feature>
<dbReference type="Proteomes" id="UP000243797">
    <property type="component" value="Unassembled WGS sequence"/>
</dbReference>
<dbReference type="SUPFAM" id="SSF50182">
    <property type="entry name" value="Sm-like ribonucleoproteins"/>
    <property type="match status" value="1"/>
</dbReference>
<dbReference type="Gene3D" id="2.30.30.100">
    <property type="match status" value="1"/>
</dbReference>
<dbReference type="InterPro" id="IPR011990">
    <property type="entry name" value="TPR-like_helical_dom_sf"/>
</dbReference>
<comment type="caution">
    <text evidence="12">The sequence shown here is derived from an EMBL/GenBank/DDBJ whole genome shotgun (WGS) entry which is preliminary data.</text>
</comment>
<dbReference type="InterPro" id="IPR010920">
    <property type="entry name" value="LSM_dom_sf"/>
</dbReference>
<evidence type="ECO:0000256" key="5">
    <source>
        <dbReference type="ARBA" id="ARBA00022737"/>
    </source>
</evidence>
<evidence type="ECO:0000256" key="9">
    <source>
        <dbReference type="ARBA" id="ARBA00023274"/>
    </source>
</evidence>
<evidence type="ECO:0000256" key="2">
    <source>
        <dbReference type="ARBA" id="ARBA00006850"/>
    </source>
</evidence>
<sequence>MLPLGLLNLAQGHPMLVELKDGTTLNGHLVNCDTYMNLTLKEVVQTSAEGDRFFRLSEAYVRGNNIKYLRLEDEIVEAVKEQQQQQQQHNKGGRGGSRIGNPAITQSRGLDGAVAWFTVTRFEAPPLKRNGERRGKLPRSFPAWESKSSPELYDMLRSYAEDGKKAMTVALVDYLVRNRGEKPNSRLYSSLILCNVDIDNGSALTVAQLLAEVEDEGLPMDSGMCHDALKVLSVHVDHILRADILEHMRKSWLTLSTEGQYYVAAGLLREGCLEDALQMLSRFRHGAERLPTWLADLTTYTLLDAGEHGGALDAIIDRNATGETIDSAQLAYEALDSASKVHHYAGTLHAWNTQVKPGHTNPSTGTYLQVLATAAKHGDTDLAVQVFRCLGQQAIVFSEREYSLLCQAYLSSQPPDLFGALSTACIMAENNIVATQVFTRPFLIFLRHEPLHTTEKAFEHIQELHRGDRSVPLALINVILESYALGHHVNHAMAVYQSMHQFERYGPPGQPRTPFADAQTFEILYFLARFAARDAHDMMALLREEQRTLGINTTESMVDKLIVACVKCSDPVILKEVLDEARELNMEPKMGTLKRTVEALASVRDEFCWEVIRRYSKGEDMEKSWTEEVRTVWDIDPSST</sequence>
<dbReference type="InterPro" id="IPR047575">
    <property type="entry name" value="Sm"/>
</dbReference>
<dbReference type="GO" id="GO:0000398">
    <property type="term" value="P:mRNA splicing, via spliceosome"/>
    <property type="evidence" value="ECO:0007669"/>
    <property type="project" value="InterPro"/>
</dbReference>
<evidence type="ECO:0000256" key="10">
    <source>
        <dbReference type="SAM" id="MobiDB-lite"/>
    </source>
</evidence>
<keyword evidence="5" id="KW-0677">Repeat</keyword>
<evidence type="ECO:0000313" key="13">
    <source>
        <dbReference type="Proteomes" id="UP000243797"/>
    </source>
</evidence>
<keyword evidence="13" id="KW-1185">Reference proteome</keyword>
<comment type="subcellular location">
    <subcellularLocation>
        <location evidence="1">Nucleus</location>
    </subcellularLocation>
</comment>
<dbReference type="SMART" id="SM00651">
    <property type="entry name" value="Sm"/>
    <property type="match status" value="1"/>
</dbReference>
<keyword evidence="7" id="KW-0508">mRNA splicing</keyword>
<organism evidence="12 13">
    <name type="scientific">Sphaceloma murrayae</name>
    <dbReference type="NCBI Taxonomy" id="2082308"/>
    <lineage>
        <taxon>Eukaryota</taxon>
        <taxon>Fungi</taxon>
        <taxon>Dikarya</taxon>
        <taxon>Ascomycota</taxon>
        <taxon>Pezizomycotina</taxon>
        <taxon>Dothideomycetes</taxon>
        <taxon>Dothideomycetidae</taxon>
        <taxon>Myriangiales</taxon>
        <taxon>Elsinoaceae</taxon>
        <taxon>Sphaceloma</taxon>
    </lineage>
</organism>
<gene>
    <name evidence="12" type="ORF">CAC42_3336</name>
</gene>
<dbReference type="Gene3D" id="1.25.40.10">
    <property type="entry name" value="Tetratricopeptide repeat domain"/>
    <property type="match status" value="1"/>
</dbReference>
<evidence type="ECO:0000313" key="12">
    <source>
        <dbReference type="EMBL" id="PNS20999.1"/>
    </source>
</evidence>
<dbReference type="InterPro" id="IPR057027">
    <property type="entry name" value="TPR_mt"/>
</dbReference>
<dbReference type="GO" id="GO:0097525">
    <property type="term" value="C:spliceosomal snRNP complex"/>
    <property type="evidence" value="ECO:0007669"/>
    <property type="project" value="UniProtKB-ARBA"/>
</dbReference>
<dbReference type="InterPro" id="IPR027141">
    <property type="entry name" value="LSm4/Sm_D1/D3"/>
</dbReference>
<protein>
    <recommendedName>
        <fullName evidence="11">Sm domain-containing protein</fullName>
    </recommendedName>
</protein>
<evidence type="ECO:0000256" key="3">
    <source>
        <dbReference type="ARBA" id="ARBA00022664"/>
    </source>
</evidence>
<evidence type="ECO:0000256" key="6">
    <source>
        <dbReference type="ARBA" id="ARBA00022884"/>
    </source>
</evidence>
<feature type="region of interest" description="Disordered" evidence="10">
    <location>
        <begin position="80"/>
        <end position="103"/>
    </location>
</feature>
<dbReference type="GO" id="GO:0000956">
    <property type="term" value="P:nuclear-transcribed mRNA catabolic process"/>
    <property type="evidence" value="ECO:0007669"/>
    <property type="project" value="InterPro"/>
</dbReference>